<evidence type="ECO:0000256" key="1">
    <source>
        <dbReference type="ARBA" id="ARBA00005189"/>
    </source>
</evidence>
<evidence type="ECO:0000313" key="10">
    <source>
        <dbReference type="Proteomes" id="UP000180166"/>
    </source>
</evidence>
<keyword evidence="5 7" id="KW-0012">Acyltransferase</keyword>
<name>A0ABC8B2E8_9NOCA</name>
<dbReference type="InterPro" id="IPR002123">
    <property type="entry name" value="Plipid/glycerol_acylTrfase"/>
</dbReference>
<keyword evidence="2" id="KW-0444">Lipid biosynthesis</keyword>
<organism evidence="7 10">
    <name type="scientific">Nocardia seriolae</name>
    <dbReference type="NCBI Taxonomy" id="37332"/>
    <lineage>
        <taxon>Bacteria</taxon>
        <taxon>Bacillati</taxon>
        <taxon>Actinomycetota</taxon>
        <taxon>Actinomycetes</taxon>
        <taxon>Mycobacteriales</taxon>
        <taxon>Nocardiaceae</taxon>
        <taxon>Nocardia</taxon>
    </lineage>
</organism>
<dbReference type="GO" id="GO:0003841">
    <property type="term" value="F:1-acylglycerol-3-phosphate O-acyltransferase activity"/>
    <property type="evidence" value="ECO:0007669"/>
    <property type="project" value="UniProtKB-EC"/>
</dbReference>
<accession>A0ABC8B2E8</accession>
<evidence type="ECO:0000256" key="5">
    <source>
        <dbReference type="ARBA" id="ARBA00023315"/>
    </source>
</evidence>
<evidence type="ECO:0000313" key="8">
    <source>
        <dbReference type="EMBL" id="GAP28781.1"/>
    </source>
</evidence>
<proteinExistence type="predicted"/>
<dbReference type="GO" id="GO:0006629">
    <property type="term" value="P:lipid metabolic process"/>
    <property type="evidence" value="ECO:0007669"/>
    <property type="project" value="UniProtKB-KW"/>
</dbReference>
<dbReference type="KEGG" id="nsr:NS506_06652"/>
<dbReference type="EC" id="2.3.1.51" evidence="7"/>
<keyword evidence="9" id="KW-1185">Reference proteome</keyword>
<reference evidence="7 10" key="3">
    <citation type="submission" date="2016-10" db="EMBL/GenBank/DDBJ databases">
        <title>Genome sequence of Nocardia seriolae strain EM150506, isolated from Anguila japonica.</title>
        <authorList>
            <person name="Han H.-J."/>
        </authorList>
    </citation>
    <scope>NUCLEOTIDE SEQUENCE [LARGE SCALE GENOMIC DNA]</scope>
    <source>
        <strain evidence="7 10">EM150506</strain>
    </source>
</reference>
<dbReference type="Proteomes" id="UP000180166">
    <property type="component" value="Chromosome"/>
</dbReference>
<dbReference type="SMART" id="SM00563">
    <property type="entry name" value="PlsC"/>
    <property type="match status" value="1"/>
</dbReference>
<evidence type="ECO:0000313" key="7">
    <source>
        <dbReference type="EMBL" id="APB00683.1"/>
    </source>
</evidence>
<dbReference type="Pfam" id="PF01553">
    <property type="entry name" value="Acyltransferase"/>
    <property type="match status" value="1"/>
</dbReference>
<comment type="pathway">
    <text evidence="1">Lipid metabolism.</text>
</comment>
<evidence type="ECO:0000256" key="3">
    <source>
        <dbReference type="ARBA" id="ARBA00022679"/>
    </source>
</evidence>
<evidence type="ECO:0000256" key="4">
    <source>
        <dbReference type="ARBA" id="ARBA00023098"/>
    </source>
</evidence>
<dbReference type="Proteomes" id="UP000037179">
    <property type="component" value="Unassembled WGS sequence"/>
</dbReference>
<reference evidence="8 9" key="2">
    <citation type="journal article" date="2016" name="Genome Announc.">
        <title>Draft Genome Sequence of Erythromycin- and Oxytetracycline-Sensitive Nocardia seriolae Strain U-1 (NBRC 110359).</title>
        <authorList>
            <person name="Imajoh M."/>
            <person name="Sukeda M."/>
            <person name="Shimizu M."/>
            <person name="Yamane J."/>
            <person name="Ohnishi K."/>
            <person name="Oshima S."/>
        </authorList>
    </citation>
    <scope>NUCLEOTIDE SEQUENCE [LARGE SCALE GENOMIC DNA]</scope>
    <source>
        <strain evidence="8 9">U-1</strain>
    </source>
</reference>
<dbReference type="AlphaFoldDB" id="A0ABC8B2E8"/>
<dbReference type="PANTHER" id="PTHR10434:SF64">
    <property type="entry name" value="1-ACYL-SN-GLYCEROL-3-PHOSPHATE ACYLTRANSFERASE-RELATED"/>
    <property type="match status" value="1"/>
</dbReference>
<protein>
    <submittedName>
        <fullName evidence="7 8">Acyltransferase</fullName>
        <ecNumber evidence="7">2.3.1.51</ecNumber>
    </submittedName>
</protein>
<keyword evidence="3 7" id="KW-0808">Transferase</keyword>
<evidence type="ECO:0000313" key="9">
    <source>
        <dbReference type="Proteomes" id="UP000037179"/>
    </source>
</evidence>
<evidence type="ECO:0000259" key="6">
    <source>
        <dbReference type="SMART" id="SM00563"/>
    </source>
</evidence>
<reference evidence="9" key="1">
    <citation type="submission" date="2015-07" db="EMBL/GenBank/DDBJ databases">
        <title>Nocardia seriolae U-1 whole genome shotgun sequence.</title>
        <authorList>
            <person name="Imajoh M."/>
            <person name="Fukumoto Y."/>
            <person name="Sukeda M."/>
            <person name="Yamane J."/>
            <person name="Yamasaki K."/>
            <person name="Shimizu M."/>
            <person name="Ohnishi K."/>
            <person name="Oshima S."/>
        </authorList>
    </citation>
    <scope>NUCLEOTIDE SEQUENCE [LARGE SCALE GENOMIC DNA]</scope>
    <source>
        <strain evidence="9">U-1</strain>
    </source>
</reference>
<dbReference type="CDD" id="cd07989">
    <property type="entry name" value="LPLAT_AGPAT-like"/>
    <property type="match status" value="1"/>
</dbReference>
<sequence length="315" mass="33709">MMPALLSPEAGSLSCPPAQAEAHAWMPHSPCGPSCVDAPATAGTLRVAARVAGIAGVLLSFPVAHLATPRRRRAGLQRCYARALLACCGIRVRVVDNRGDAVPEGGLLVVARHVGWTDIIALTAVEPMGFVARADLIDWPMLGDVAKRVRVIPIERERLRALPAVIDTMARRVVAGERVAFFPEGTTWCGRAHGTLRPALFQAAIDADTPVQPLLLRYLGRDGELSTVPGFVGVDSLADSIRRVLRAKGVVAEITLQPLEQPGTDRFDLARRCERALEDGTVNRAFTDVIHGSEHLEAVGTGAVRRTTVTESVHA</sequence>
<evidence type="ECO:0000256" key="2">
    <source>
        <dbReference type="ARBA" id="ARBA00022516"/>
    </source>
</evidence>
<keyword evidence="4" id="KW-0443">Lipid metabolism</keyword>
<dbReference type="EMBL" id="CP017839">
    <property type="protein sequence ID" value="APB00683.1"/>
    <property type="molecule type" value="Genomic_DNA"/>
</dbReference>
<feature type="domain" description="Phospholipid/glycerol acyltransferase" evidence="6">
    <location>
        <begin position="107"/>
        <end position="219"/>
    </location>
</feature>
<dbReference type="SUPFAM" id="SSF69593">
    <property type="entry name" value="Glycerol-3-phosphate (1)-acyltransferase"/>
    <property type="match status" value="1"/>
</dbReference>
<dbReference type="EMBL" id="BBYQ01000042">
    <property type="protein sequence ID" value="GAP28781.1"/>
    <property type="molecule type" value="Genomic_DNA"/>
</dbReference>
<gene>
    <name evidence="7" type="ORF">NS506_06652</name>
    <name evidence="8" type="ORF">NSK11_contig00042-0034</name>
</gene>
<dbReference type="PANTHER" id="PTHR10434">
    <property type="entry name" value="1-ACYL-SN-GLYCEROL-3-PHOSPHATE ACYLTRANSFERASE"/>
    <property type="match status" value="1"/>
</dbReference>